<keyword evidence="6" id="KW-0675">Receptor</keyword>
<feature type="signal peptide" evidence="4">
    <location>
        <begin position="1"/>
        <end position="36"/>
    </location>
</feature>
<dbReference type="InterPro" id="IPR036942">
    <property type="entry name" value="Beta-barrel_TonB_sf"/>
</dbReference>
<keyword evidence="2" id="KW-0472">Membrane</keyword>
<dbReference type="Proteomes" id="UP000318509">
    <property type="component" value="Unassembled WGS sequence"/>
</dbReference>
<dbReference type="Gene3D" id="2.40.170.20">
    <property type="entry name" value="TonB-dependent receptor, beta-barrel domain"/>
    <property type="match status" value="1"/>
</dbReference>
<dbReference type="AlphaFoldDB" id="A0A537K8Y5"/>
<dbReference type="GO" id="GO:0009279">
    <property type="term" value="C:cell outer membrane"/>
    <property type="evidence" value="ECO:0007669"/>
    <property type="project" value="UniProtKB-SubCell"/>
</dbReference>
<keyword evidence="3" id="KW-0998">Cell outer membrane</keyword>
<comment type="subcellular location">
    <subcellularLocation>
        <location evidence="1">Cell outer membrane</location>
    </subcellularLocation>
</comment>
<feature type="chain" id="PRO_5021998248" evidence="4">
    <location>
        <begin position="37"/>
        <end position="949"/>
    </location>
</feature>
<comment type="caution">
    <text evidence="6">The sequence shown here is derived from an EMBL/GenBank/DDBJ whole genome shotgun (WGS) entry which is preliminary data.</text>
</comment>
<evidence type="ECO:0000313" key="6">
    <source>
        <dbReference type="EMBL" id="TMI91986.1"/>
    </source>
</evidence>
<dbReference type="PANTHER" id="PTHR40980:SF3">
    <property type="entry name" value="TONB-DEPENDENT RECEPTOR-LIKE BETA-BARREL DOMAIN-CONTAINING PROTEIN"/>
    <property type="match status" value="1"/>
</dbReference>
<feature type="domain" description="TonB-dependent receptor plug" evidence="5">
    <location>
        <begin position="73"/>
        <end position="165"/>
    </location>
</feature>
<evidence type="ECO:0000256" key="1">
    <source>
        <dbReference type="ARBA" id="ARBA00004442"/>
    </source>
</evidence>
<dbReference type="EMBL" id="VBAK01000075">
    <property type="protein sequence ID" value="TMI91986.1"/>
    <property type="molecule type" value="Genomic_DNA"/>
</dbReference>
<evidence type="ECO:0000259" key="5">
    <source>
        <dbReference type="Pfam" id="PF07715"/>
    </source>
</evidence>
<dbReference type="SUPFAM" id="SSF56935">
    <property type="entry name" value="Porins"/>
    <property type="match status" value="1"/>
</dbReference>
<dbReference type="NCBIfam" id="TIGR01782">
    <property type="entry name" value="TonB-Xanth-Caul"/>
    <property type="match status" value="1"/>
</dbReference>
<dbReference type="InterPro" id="IPR037066">
    <property type="entry name" value="Plug_dom_sf"/>
</dbReference>
<evidence type="ECO:0000256" key="3">
    <source>
        <dbReference type="ARBA" id="ARBA00023237"/>
    </source>
</evidence>
<evidence type="ECO:0000313" key="7">
    <source>
        <dbReference type="Proteomes" id="UP000318509"/>
    </source>
</evidence>
<gene>
    <name evidence="6" type="ORF">E6H00_03225</name>
</gene>
<dbReference type="Pfam" id="PF07715">
    <property type="entry name" value="Plug"/>
    <property type="match status" value="1"/>
</dbReference>
<accession>A0A537K8Y5</accession>
<organism evidence="6 7">
    <name type="scientific">Candidatus Segetimicrobium genomatis</name>
    <dbReference type="NCBI Taxonomy" id="2569760"/>
    <lineage>
        <taxon>Bacteria</taxon>
        <taxon>Bacillati</taxon>
        <taxon>Candidatus Sysuimicrobiota</taxon>
        <taxon>Candidatus Sysuimicrobiia</taxon>
        <taxon>Candidatus Sysuimicrobiales</taxon>
        <taxon>Candidatus Segetimicrobiaceae</taxon>
        <taxon>Candidatus Segetimicrobium</taxon>
    </lineage>
</organism>
<dbReference type="PANTHER" id="PTHR40980">
    <property type="entry name" value="PLUG DOMAIN-CONTAINING PROTEIN"/>
    <property type="match status" value="1"/>
</dbReference>
<reference evidence="6 7" key="1">
    <citation type="journal article" date="2019" name="Nat. Microbiol.">
        <title>Mediterranean grassland soil C-N compound turnover is dependent on rainfall and depth, and is mediated by genomically divergent microorganisms.</title>
        <authorList>
            <person name="Diamond S."/>
            <person name="Andeer P.F."/>
            <person name="Li Z."/>
            <person name="Crits-Christoph A."/>
            <person name="Burstein D."/>
            <person name="Anantharaman K."/>
            <person name="Lane K.R."/>
            <person name="Thomas B.C."/>
            <person name="Pan C."/>
            <person name="Northen T.R."/>
            <person name="Banfield J.F."/>
        </authorList>
    </citation>
    <scope>NUCLEOTIDE SEQUENCE [LARGE SCALE GENOMIC DNA]</scope>
    <source>
        <strain evidence="6">NP_3</strain>
    </source>
</reference>
<keyword evidence="4" id="KW-0732">Signal</keyword>
<name>A0A537K8Y5_9BACT</name>
<protein>
    <submittedName>
        <fullName evidence="6">TonB-dependent receptor</fullName>
    </submittedName>
</protein>
<dbReference type="Gene3D" id="2.170.130.10">
    <property type="entry name" value="TonB-dependent receptor, plug domain"/>
    <property type="match status" value="1"/>
</dbReference>
<dbReference type="InterPro" id="IPR010104">
    <property type="entry name" value="TonB_rcpt_bac"/>
</dbReference>
<sequence>MVKNLNATRPAARRSTLSISSTVTTILLAAAGSARAADQPTGTAAAPADQPLQEVVVTGIRKGIEDAVAAKKASADMIEEVSSEDIGKLPDASIAESIARLPGIAAQRTNGRAQIFAIRGLGPDFTVTTLNGREQASVNDNRTVEFDQYPAELVSAVKVFKTPDAGMAYQGIAGTADIETVRPIAYGRRAVAFGYQRDQDSQQVNVPGYERGGNRVNLMYIDQFRDNTLGVAFGAAYNRTPYQAQTEEPWGYATTNNGAQGLPVGDEVLGGDKDGIKSAYYERTGFMGVAEFKPVDSVHMVFDGYHSDFKELQAIRRMEYGTIWGGPGATLSQIGSVEGNRVTSGTFTNVPYLVAENYNNDRRAHLNSLGYNLEFDPSDNWALDSDLSYSWVRRTDLRLESTAGLGRNDSTQPAFLPPPETVNFTTNSTGVTNLVTQHSYSDYNTTFLTDPGNWGGGPTRSGYLGHPTVYDDIKAVKLAAIRKLSASGLHDVTVGVNYAQRTKWKYQWQSILYLPGGVSHAVVPAAYRQGIINTSFFGNPNGMINYDAYGLYNSGFWTTIDSRVDPNANPSDTTADYTNSWSVTEKLTTAYAKLDIDTHVSSFPLTGNLGVQTLTADQKANLFFSPGAASQGSYQDSGRRYTDVLPSLNLALGLPDDSKLRFAAAKTEARPRMDDLAGGGGFVTISDNVSPLTGPNGQPVYWEQNSGGNPKLRPWMANAFDLALEKYFSNRGYVSGALYYKSLTSYIYPRLILVDFTGFPLPPNVSGGPTYTKADANRIGFGKIASNGSGGTIRGAELSVSLPAEVLTPVLQGFGLLASASWNRSEIHPDGLSVPVPGLSPKVINSTLYYERGGFSVRVSDRFRGAFVGEVPAYDATLTVNNVKSENLVDAQIGYTFTEGRFNGLSMNLSGSNLTNERFALYGVTAPPFDVIKYERYGALYSGAVRYKF</sequence>
<evidence type="ECO:0000256" key="2">
    <source>
        <dbReference type="ARBA" id="ARBA00023136"/>
    </source>
</evidence>
<dbReference type="InterPro" id="IPR012910">
    <property type="entry name" value="Plug_dom"/>
</dbReference>
<evidence type="ECO:0000256" key="4">
    <source>
        <dbReference type="SAM" id="SignalP"/>
    </source>
</evidence>
<proteinExistence type="predicted"/>